<evidence type="ECO:0000313" key="3">
    <source>
        <dbReference type="EMBL" id="MCZ0864003.1"/>
    </source>
</evidence>
<dbReference type="SUPFAM" id="SSF51556">
    <property type="entry name" value="Metallo-dependent hydrolases"/>
    <property type="match status" value="1"/>
</dbReference>
<dbReference type="InterPro" id="IPR051781">
    <property type="entry name" value="Metallo-dep_Hydrolase"/>
</dbReference>
<dbReference type="EMBL" id="JAPTGG010000001">
    <property type="protein sequence ID" value="MCZ0864003.1"/>
    <property type="molecule type" value="Genomic_DNA"/>
</dbReference>
<dbReference type="Gene3D" id="2.30.40.10">
    <property type="entry name" value="Urease, subunit C, domain 1"/>
    <property type="match status" value="1"/>
</dbReference>
<feature type="chain" id="PRO_5039934453" evidence="1">
    <location>
        <begin position="21"/>
        <end position="425"/>
    </location>
</feature>
<gene>
    <name evidence="3" type="ORF">O0V09_02255</name>
</gene>
<sequence length="425" mass="45271">MKPLLLSLIVLLSLTANVLANSEPLIYIKAGTLIEVVNGKVLKQQLITIQGEHIIAVAPTKSATLDPQAQLIDLSAYTVMPGLMDSHTHLLSSMVWGYDSLALSDDRLLIHGVVNAEKTLLAGYTSVRDVGAPGFADVALRDAINAGEIPGPRMLVSGPALGITGGHCDNNMLPIDYQVQAEAVANGPWAARAMVRKNIKYGADLIKFCGTGGVFSKGTKVGAQQYTLEEMRAIIDEAHMAGKKVAVHAHGTAGIKTAIKAGADSIEHASFLDEEAIKLAKKHGTYLSMDIYNDDFILQEGAKFGMTEESLAKEKHLGLTQRQSFQKAVKAGVNIAYGTDAGVYPNGENGKQMAKMVEWGMSAMQAVQTATLHTATLFGSQQQTGAITAGRLADIIAIKGDPLKDLSLFTQVSFVMKGGKIYKQP</sequence>
<keyword evidence="1" id="KW-0732">Signal</keyword>
<evidence type="ECO:0000313" key="4">
    <source>
        <dbReference type="Proteomes" id="UP001069090"/>
    </source>
</evidence>
<reference evidence="3 4" key="1">
    <citation type="submission" date="2022-12" db="EMBL/GenBank/DDBJ databases">
        <title>Dasania phycosphaerae sp. nov., isolated from particulate material of the south coast of Korea.</title>
        <authorList>
            <person name="Jiang Y."/>
        </authorList>
    </citation>
    <scope>NUCLEOTIDE SEQUENCE [LARGE SCALE GENOMIC DNA]</scope>
    <source>
        <strain evidence="3 4">GY-19</strain>
    </source>
</reference>
<evidence type="ECO:0000259" key="2">
    <source>
        <dbReference type="Pfam" id="PF01979"/>
    </source>
</evidence>
<name>A0A9J6RHR9_9GAMM</name>
<feature type="signal peptide" evidence="1">
    <location>
        <begin position="1"/>
        <end position="20"/>
    </location>
</feature>
<dbReference type="InterPro" id="IPR011059">
    <property type="entry name" value="Metal-dep_hydrolase_composite"/>
</dbReference>
<dbReference type="PANTHER" id="PTHR43135:SF3">
    <property type="entry name" value="ALPHA-D-RIBOSE 1-METHYLPHOSPHONATE 5-TRIPHOSPHATE DIPHOSPHATASE"/>
    <property type="match status" value="1"/>
</dbReference>
<dbReference type="InterPro" id="IPR006680">
    <property type="entry name" value="Amidohydro-rel"/>
</dbReference>
<dbReference type="Proteomes" id="UP001069090">
    <property type="component" value="Unassembled WGS sequence"/>
</dbReference>
<dbReference type="InterPro" id="IPR032466">
    <property type="entry name" value="Metal_Hydrolase"/>
</dbReference>
<accession>A0A9J6RHR9</accession>
<protein>
    <submittedName>
        <fullName evidence="3">Amidohydrolase family protein</fullName>
    </submittedName>
</protein>
<keyword evidence="4" id="KW-1185">Reference proteome</keyword>
<dbReference type="CDD" id="cd01299">
    <property type="entry name" value="Met_dep_hydrolase_A"/>
    <property type="match status" value="1"/>
</dbReference>
<comment type="caution">
    <text evidence="3">The sequence shown here is derived from an EMBL/GenBank/DDBJ whole genome shotgun (WGS) entry which is preliminary data.</text>
</comment>
<dbReference type="PANTHER" id="PTHR43135">
    <property type="entry name" value="ALPHA-D-RIBOSE 1-METHYLPHOSPHONATE 5-TRIPHOSPHATE DIPHOSPHATASE"/>
    <property type="match status" value="1"/>
</dbReference>
<dbReference type="SUPFAM" id="SSF51338">
    <property type="entry name" value="Composite domain of metallo-dependent hydrolases"/>
    <property type="match status" value="2"/>
</dbReference>
<evidence type="ECO:0000256" key="1">
    <source>
        <dbReference type="SAM" id="SignalP"/>
    </source>
</evidence>
<organism evidence="3 4">
    <name type="scientific">Dasania phycosphaerae</name>
    <dbReference type="NCBI Taxonomy" id="2950436"/>
    <lineage>
        <taxon>Bacteria</taxon>
        <taxon>Pseudomonadati</taxon>
        <taxon>Pseudomonadota</taxon>
        <taxon>Gammaproteobacteria</taxon>
        <taxon>Cellvibrionales</taxon>
        <taxon>Spongiibacteraceae</taxon>
        <taxon>Dasania</taxon>
    </lineage>
</organism>
<feature type="domain" description="Amidohydrolase-related" evidence="2">
    <location>
        <begin position="78"/>
        <end position="421"/>
    </location>
</feature>
<dbReference type="Pfam" id="PF01979">
    <property type="entry name" value="Amidohydro_1"/>
    <property type="match status" value="1"/>
</dbReference>
<proteinExistence type="predicted"/>
<dbReference type="RefSeq" id="WP_258330148.1">
    <property type="nucleotide sequence ID" value="NZ_JAPTGG010000001.1"/>
</dbReference>
<dbReference type="Gene3D" id="3.20.20.140">
    <property type="entry name" value="Metal-dependent hydrolases"/>
    <property type="match status" value="1"/>
</dbReference>
<dbReference type="InterPro" id="IPR057744">
    <property type="entry name" value="OTAase-like"/>
</dbReference>
<dbReference type="GO" id="GO:0016810">
    <property type="term" value="F:hydrolase activity, acting on carbon-nitrogen (but not peptide) bonds"/>
    <property type="evidence" value="ECO:0007669"/>
    <property type="project" value="InterPro"/>
</dbReference>
<dbReference type="AlphaFoldDB" id="A0A9J6RHR9"/>